<organism evidence="1">
    <name type="scientific">bioreactor metagenome</name>
    <dbReference type="NCBI Taxonomy" id="1076179"/>
    <lineage>
        <taxon>unclassified sequences</taxon>
        <taxon>metagenomes</taxon>
        <taxon>ecological metagenomes</taxon>
    </lineage>
</organism>
<reference evidence="1" key="1">
    <citation type="submission" date="2019-08" db="EMBL/GenBank/DDBJ databases">
        <authorList>
            <person name="Kucharzyk K."/>
            <person name="Murdoch R.W."/>
            <person name="Higgins S."/>
            <person name="Loffler F."/>
        </authorList>
    </citation>
    <scope>NUCLEOTIDE SEQUENCE</scope>
</reference>
<name>A0A645DPI2_9ZZZZ</name>
<accession>A0A645DPI2</accession>
<protein>
    <submittedName>
        <fullName evidence="1">Uncharacterized protein</fullName>
    </submittedName>
</protein>
<dbReference type="AlphaFoldDB" id="A0A645DPI2"/>
<evidence type="ECO:0000313" key="1">
    <source>
        <dbReference type="EMBL" id="MPM91384.1"/>
    </source>
</evidence>
<proteinExistence type="predicted"/>
<dbReference type="EMBL" id="VSSQ01038445">
    <property type="protein sequence ID" value="MPM91384.1"/>
    <property type="molecule type" value="Genomic_DNA"/>
</dbReference>
<comment type="caution">
    <text evidence="1">The sequence shown here is derived from an EMBL/GenBank/DDBJ whole genome shotgun (WGS) entry which is preliminary data.</text>
</comment>
<sequence>MVSALRTEKPFELELKRELAGVPPDRMVFFVKDAPKMVFYMGLERPVRCARTEEALRQNLAELKGQEIYIITENRPKIMDRLKAEIPALDVAAPWRSEKFIPYFEKPTSRKLCCWKYTVPLE</sequence>
<gene>
    <name evidence="1" type="ORF">SDC9_138512</name>
</gene>